<dbReference type="OrthoDB" id="6413693at2759"/>
<keyword evidence="4" id="KW-1185">Reference proteome</keyword>
<proteinExistence type="predicted"/>
<feature type="transmembrane region" description="Helical" evidence="2">
    <location>
        <begin position="12"/>
        <end position="38"/>
    </location>
</feature>
<dbReference type="Proteomes" id="UP000518266">
    <property type="component" value="Unassembled WGS sequence"/>
</dbReference>
<comment type="caution">
    <text evidence="3">The sequence shown here is derived from an EMBL/GenBank/DDBJ whole genome shotgun (WGS) entry which is preliminary data.</text>
</comment>
<evidence type="ECO:0000256" key="1">
    <source>
        <dbReference type="SAM" id="MobiDB-lite"/>
    </source>
</evidence>
<evidence type="ECO:0000313" key="4">
    <source>
        <dbReference type="Proteomes" id="UP000518266"/>
    </source>
</evidence>
<evidence type="ECO:0000256" key="2">
    <source>
        <dbReference type="SAM" id="Phobius"/>
    </source>
</evidence>
<gene>
    <name evidence="3" type="ORF">F7725_018183</name>
</gene>
<keyword evidence="2" id="KW-1133">Transmembrane helix</keyword>
<sequence>MSLSKTEQGLHSLSIGISFVMGALGMLLVCVLLLLIYYRKGKVIFSSDKGKAETCNPIVTNAVNQLFRSGCFYANQAFLEMKEVDGEEPLHYVNVDSAKLQKITGLDSETAEYAEIQSIEGDGEEEETVADTQLGQEKTP</sequence>
<dbReference type="EMBL" id="JAAKFY010000021">
    <property type="protein sequence ID" value="KAF3839466.1"/>
    <property type="molecule type" value="Genomic_DNA"/>
</dbReference>
<evidence type="ECO:0000313" key="3">
    <source>
        <dbReference type="EMBL" id="KAF3839466.1"/>
    </source>
</evidence>
<keyword evidence="2" id="KW-0812">Transmembrane</keyword>
<dbReference type="AlphaFoldDB" id="A0A7J5XQQ1"/>
<keyword evidence="2" id="KW-0472">Membrane</keyword>
<feature type="region of interest" description="Disordered" evidence="1">
    <location>
        <begin position="117"/>
        <end position="140"/>
    </location>
</feature>
<accession>A0A7J5XQQ1</accession>
<feature type="compositionally biased region" description="Polar residues" evidence="1">
    <location>
        <begin position="130"/>
        <end position="140"/>
    </location>
</feature>
<protein>
    <submittedName>
        <fullName evidence="3">Uncharacterized protein</fullName>
    </submittedName>
</protein>
<organism evidence="3 4">
    <name type="scientific">Dissostichus mawsoni</name>
    <name type="common">Antarctic cod</name>
    <dbReference type="NCBI Taxonomy" id="36200"/>
    <lineage>
        <taxon>Eukaryota</taxon>
        <taxon>Metazoa</taxon>
        <taxon>Chordata</taxon>
        <taxon>Craniata</taxon>
        <taxon>Vertebrata</taxon>
        <taxon>Euteleostomi</taxon>
        <taxon>Actinopterygii</taxon>
        <taxon>Neopterygii</taxon>
        <taxon>Teleostei</taxon>
        <taxon>Neoteleostei</taxon>
        <taxon>Acanthomorphata</taxon>
        <taxon>Eupercaria</taxon>
        <taxon>Perciformes</taxon>
        <taxon>Notothenioidei</taxon>
        <taxon>Nototheniidae</taxon>
        <taxon>Dissostichus</taxon>
    </lineage>
</organism>
<reference evidence="3 4" key="1">
    <citation type="submission" date="2020-03" db="EMBL/GenBank/DDBJ databases">
        <title>Dissostichus mawsoni Genome sequencing and assembly.</title>
        <authorList>
            <person name="Park H."/>
        </authorList>
    </citation>
    <scope>NUCLEOTIDE SEQUENCE [LARGE SCALE GENOMIC DNA]</scope>
    <source>
        <strain evidence="3">DM0001</strain>
        <tissue evidence="3">Muscle</tissue>
    </source>
</reference>
<name>A0A7J5XQQ1_DISMA</name>